<dbReference type="SMART" id="SM00895">
    <property type="entry name" value="FCD"/>
    <property type="match status" value="1"/>
</dbReference>
<feature type="domain" description="HTH gntR-type" evidence="4">
    <location>
        <begin position="2"/>
        <end position="69"/>
    </location>
</feature>
<keyword evidence="3" id="KW-0804">Transcription</keyword>
<dbReference type="InterPro" id="IPR036388">
    <property type="entry name" value="WH-like_DNA-bd_sf"/>
</dbReference>
<evidence type="ECO:0000259" key="4">
    <source>
        <dbReference type="PROSITE" id="PS50949"/>
    </source>
</evidence>
<organism evidence="5">
    <name type="scientific">Sporolactobacillus sp. Y61</name>
    <dbReference type="NCBI Taxonomy" id="3160863"/>
    <lineage>
        <taxon>Bacteria</taxon>
        <taxon>Bacillati</taxon>
        <taxon>Bacillota</taxon>
        <taxon>Bacilli</taxon>
        <taxon>Bacillales</taxon>
        <taxon>Sporolactobacillaceae</taxon>
        <taxon>Sporolactobacillus</taxon>
    </lineage>
</organism>
<dbReference type="GO" id="GO:0003700">
    <property type="term" value="F:DNA-binding transcription factor activity"/>
    <property type="evidence" value="ECO:0007669"/>
    <property type="project" value="InterPro"/>
</dbReference>
<dbReference type="InterPro" id="IPR008920">
    <property type="entry name" value="TF_FadR/GntR_C"/>
</dbReference>
<dbReference type="SMART" id="SM00345">
    <property type="entry name" value="HTH_GNTR"/>
    <property type="match status" value="1"/>
</dbReference>
<protein>
    <submittedName>
        <fullName evidence="5">FadR/GntR family transcriptional regulator</fullName>
    </submittedName>
</protein>
<dbReference type="InterPro" id="IPR036390">
    <property type="entry name" value="WH_DNA-bd_sf"/>
</dbReference>
<dbReference type="Pfam" id="PF07729">
    <property type="entry name" value="FCD"/>
    <property type="match status" value="1"/>
</dbReference>
<evidence type="ECO:0000256" key="3">
    <source>
        <dbReference type="ARBA" id="ARBA00023163"/>
    </source>
</evidence>
<name>A0AAU8II00_9BACL</name>
<dbReference type="CDD" id="cd07377">
    <property type="entry name" value="WHTH_GntR"/>
    <property type="match status" value="1"/>
</dbReference>
<dbReference type="PANTHER" id="PTHR43537:SF5">
    <property type="entry name" value="UXU OPERON TRANSCRIPTIONAL REGULATOR"/>
    <property type="match status" value="1"/>
</dbReference>
<dbReference type="EMBL" id="CP159510">
    <property type="protein sequence ID" value="XCJ17869.1"/>
    <property type="molecule type" value="Genomic_DNA"/>
</dbReference>
<dbReference type="AlphaFoldDB" id="A0AAU8II00"/>
<dbReference type="RefSeq" id="WP_353948956.1">
    <property type="nucleotide sequence ID" value="NZ_CP159510.1"/>
</dbReference>
<dbReference type="Gene3D" id="1.10.10.10">
    <property type="entry name" value="Winged helix-like DNA-binding domain superfamily/Winged helix DNA-binding domain"/>
    <property type="match status" value="1"/>
</dbReference>
<evidence type="ECO:0000256" key="2">
    <source>
        <dbReference type="ARBA" id="ARBA00023125"/>
    </source>
</evidence>
<keyword evidence="1" id="KW-0805">Transcription regulation</keyword>
<reference evidence="5" key="1">
    <citation type="submission" date="2024-06" db="EMBL/GenBank/DDBJ databases">
        <authorList>
            <person name="Fan A."/>
            <person name="Zhang F.Y."/>
            <person name="Zhang L."/>
        </authorList>
    </citation>
    <scope>NUCLEOTIDE SEQUENCE</scope>
    <source>
        <strain evidence="5">Y61</strain>
    </source>
</reference>
<dbReference type="PANTHER" id="PTHR43537">
    <property type="entry name" value="TRANSCRIPTIONAL REGULATOR, GNTR FAMILY"/>
    <property type="match status" value="1"/>
</dbReference>
<dbReference type="InterPro" id="IPR000524">
    <property type="entry name" value="Tscrpt_reg_HTH_GntR"/>
</dbReference>
<dbReference type="GO" id="GO:0003677">
    <property type="term" value="F:DNA binding"/>
    <property type="evidence" value="ECO:0007669"/>
    <property type="project" value="UniProtKB-KW"/>
</dbReference>
<keyword evidence="2" id="KW-0238">DNA-binding</keyword>
<dbReference type="PRINTS" id="PR00035">
    <property type="entry name" value="HTHGNTR"/>
</dbReference>
<dbReference type="PROSITE" id="PS50949">
    <property type="entry name" value="HTH_GNTR"/>
    <property type="match status" value="1"/>
</dbReference>
<dbReference type="Pfam" id="PF00392">
    <property type="entry name" value="GntR"/>
    <property type="match status" value="1"/>
</dbReference>
<evidence type="ECO:0000313" key="5">
    <source>
        <dbReference type="EMBL" id="XCJ17869.1"/>
    </source>
</evidence>
<gene>
    <name evidence="5" type="ORF">ABNN70_05180</name>
</gene>
<dbReference type="SUPFAM" id="SSF46785">
    <property type="entry name" value="Winged helix' DNA-binding domain"/>
    <property type="match status" value="1"/>
</dbReference>
<proteinExistence type="predicted"/>
<dbReference type="Gene3D" id="1.20.120.530">
    <property type="entry name" value="GntR ligand-binding domain-like"/>
    <property type="match status" value="1"/>
</dbReference>
<evidence type="ECO:0000256" key="1">
    <source>
        <dbReference type="ARBA" id="ARBA00023015"/>
    </source>
</evidence>
<sequence>MIVVSETVQKYLLDYIKKRAKPGEKLPSEREIARMLEVGRSSVREALQSLCERGIIEKKPGKGNYLKEDSANQIAYNIRTLLPTFDIHSSIDLLEFRRGIETETAYLAALRRTDDTIAVLQKSIEDLELCVKNGASIIAPDLTFHNTIAHSAQNKVITEVYDSLVEWFKKVRIEMAINDDVDHAIYYHTEMLKAIKEKDADRSSLLMRRHIEDVLLHYKKMLSEITEQN</sequence>
<dbReference type="InterPro" id="IPR011711">
    <property type="entry name" value="GntR_C"/>
</dbReference>
<accession>A0AAU8II00</accession>
<dbReference type="SUPFAM" id="SSF48008">
    <property type="entry name" value="GntR ligand-binding domain-like"/>
    <property type="match status" value="1"/>
</dbReference>